<dbReference type="InterPro" id="IPR000343">
    <property type="entry name" value="4pyrrol_synth_GluRdtase"/>
</dbReference>
<dbReference type="GO" id="GO:0019353">
    <property type="term" value="P:protoporphyrinogen IX biosynthetic process from glutamate"/>
    <property type="evidence" value="ECO:0007669"/>
    <property type="project" value="TreeGrafter"/>
</dbReference>
<dbReference type="RefSeq" id="WP_203819637.1">
    <property type="nucleotide sequence ID" value="NZ_BAAABP010000052.1"/>
</dbReference>
<evidence type="ECO:0000256" key="11">
    <source>
        <dbReference type="PIRSR" id="PIRSR000445-3"/>
    </source>
</evidence>
<keyword evidence="18" id="KW-1185">Reference proteome</keyword>
<evidence type="ECO:0000256" key="12">
    <source>
        <dbReference type="PIRSR" id="PIRSR000445-4"/>
    </source>
</evidence>
<dbReference type="Gene3D" id="3.30.460.30">
    <property type="entry name" value="Glutamyl-tRNA reductase, N-terminal domain"/>
    <property type="match status" value="1"/>
</dbReference>
<feature type="binding site" evidence="8 10">
    <location>
        <begin position="121"/>
        <end position="123"/>
    </location>
    <ligand>
        <name>substrate</name>
    </ligand>
</feature>
<sequence length="438" mass="46098">MSLPANQAHLVVVGLSHATAPVDLLERVSLPDENATALIQRVRTEADADGAMLLSTCGRTELYAELSPGSTAADRLPGLLADLSGQRLETLRPHLYVHTAEQAVRHLFTVTSGLDSVVIGEDQILGQVKDALQRAQQLDASGQALHRMVQSALQTGKHVRTSTGLNKAGRDLATAGIDRFERHVGSLAGRHALIVGAGSMAAVVAAALRRAGVERFDVANRTPERAQHLADTAGGRGGTLQDIPRLLAAADVVVTCAGGTDIVLDAATVRRVMAGRPDRTLFVLDLALPRNVEAGVAAIAGVRFVDLDALASGEPGPAPSDDVRAATDLVTTAVDEFMAGQRIARVGPVLAAMHSSARTALTAELTRLVHRVPSLDEQAHDEIARALRRVVDKLLHQPSVRARHLAALPHGDVYLGVLGELFAPADTADTVDKSEVLV</sequence>
<evidence type="ECO:0000256" key="13">
    <source>
        <dbReference type="RuleBase" id="RU000584"/>
    </source>
</evidence>
<organism evidence="17 18">
    <name type="scientific">Paractinoplanes ferrugineus</name>
    <dbReference type="NCBI Taxonomy" id="113564"/>
    <lineage>
        <taxon>Bacteria</taxon>
        <taxon>Bacillati</taxon>
        <taxon>Actinomycetota</taxon>
        <taxon>Actinomycetes</taxon>
        <taxon>Micromonosporales</taxon>
        <taxon>Micromonosporaceae</taxon>
        <taxon>Paractinoplanes</taxon>
    </lineage>
</organism>
<evidence type="ECO:0000256" key="1">
    <source>
        <dbReference type="ARBA" id="ARBA00005059"/>
    </source>
</evidence>
<gene>
    <name evidence="17" type="primary">hemA_2</name>
    <name evidence="8" type="synonym">hemA</name>
    <name evidence="17" type="ORF">Afe05nite_50300</name>
</gene>
<dbReference type="GO" id="GO:0050661">
    <property type="term" value="F:NADP binding"/>
    <property type="evidence" value="ECO:0007669"/>
    <property type="project" value="InterPro"/>
</dbReference>
<dbReference type="SUPFAM" id="SSF69075">
    <property type="entry name" value="Glutamyl tRNA-reductase dimerization domain"/>
    <property type="match status" value="1"/>
</dbReference>
<feature type="binding site" evidence="8 10">
    <location>
        <begin position="56"/>
        <end position="59"/>
    </location>
    <ligand>
        <name>substrate</name>
    </ligand>
</feature>
<feature type="site" description="Important for activity" evidence="8 12">
    <location>
        <position position="106"/>
    </location>
</feature>
<evidence type="ECO:0000256" key="5">
    <source>
        <dbReference type="ARBA" id="ARBA00023002"/>
    </source>
</evidence>
<dbReference type="AlphaFoldDB" id="A0A919J3C3"/>
<evidence type="ECO:0000259" key="15">
    <source>
        <dbReference type="Pfam" id="PF01488"/>
    </source>
</evidence>
<keyword evidence="4 8" id="KW-0521">NADP</keyword>
<evidence type="ECO:0000256" key="8">
    <source>
        <dbReference type="HAMAP-Rule" id="MF_00087"/>
    </source>
</evidence>
<comment type="function">
    <text evidence="8">Catalyzes the NADPH-dependent reduction of glutamyl-tRNA(Glu) to glutamate 1-semialdehyde (GSA).</text>
</comment>
<comment type="subunit">
    <text evidence="8">Homodimer.</text>
</comment>
<dbReference type="InterPro" id="IPR036453">
    <property type="entry name" value="GluRdtase_dimer_dom_sf"/>
</dbReference>
<dbReference type="Gene3D" id="3.40.50.720">
    <property type="entry name" value="NAD(P)-binding Rossmann-like Domain"/>
    <property type="match status" value="1"/>
</dbReference>
<dbReference type="Pfam" id="PF01488">
    <property type="entry name" value="Shikimate_DH"/>
    <property type="match status" value="1"/>
</dbReference>
<dbReference type="Pfam" id="PF05201">
    <property type="entry name" value="GlutR_N"/>
    <property type="match status" value="1"/>
</dbReference>
<dbReference type="HAMAP" id="MF_00087">
    <property type="entry name" value="Glu_tRNA_reductase"/>
    <property type="match status" value="1"/>
</dbReference>
<comment type="similarity">
    <text evidence="2 8 13">Belongs to the glutamyl-tRNA reductase family.</text>
</comment>
<evidence type="ECO:0000259" key="14">
    <source>
        <dbReference type="Pfam" id="PF00745"/>
    </source>
</evidence>
<accession>A0A919J3C3</accession>
<dbReference type="NCBIfam" id="TIGR01035">
    <property type="entry name" value="hemA"/>
    <property type="match status" value="1"/>
</dbReference>
<dbReference type="PANTHER" id="PTHR43013">
    <property type="entry name" value="GLUTAMYL-TRNA REDUCTASE"/>
    <property type="match status" value="1"/>
</dbReference>
<evidence type="ECO:0000256" key="7">
    <source>
        <dbReference type="ARBA" id="ARBA00047464"/>
    </source>
</evidence>
<evidence type="ECO:0000313" key="17">
    <source>
        <dbReference type="EMBL" id="GIE13190.1"/>
    </source>
</evidence>
<dbReference type="InterPro" id="IPR015895">
    <property type="entry name" value="4pyrrol_synth_GluRdtase_N"/>
</dbReference>
<dbReference type="InterPro" id="IPR036291">
    <property type="entry name" value="NAD(P)-bd_dom_sf"/>
</dbReference>
<dbReference type="SUPFAM" id="SSF51735">
    <property type="entry name" value="NAD(P)-binding Rossmann-fold domains"/>
    <property type="match status" value="1"/>
</dbReference>
<evidence type="ECO:0000256" key="4">
    <source>
        <dbReference type="ARBA" id="ARBA00022857"/>
    </source>
</evidence>
<comment type="pathway">
    <text evidence="1 8 13">Porphyrin-containing compound metabolism; protoporphyrin-IX biosynthesis; 5-aminolevulinate from L-glutamyl-tRNA(Glu): step 1/2.</text>
</comment>
<dbReference type="GO" id="GO:0008883">
    <property type="term" value="F:glutamyl-tRNA reductase activity"/>
    <property type="evidence" value="ECO:0007669"/>
    <property type="project" value="UniProtKB-UniRule"/>
</dbReference>
<evidence type="ECO:0000313" key="18">
    <source>
        <dbReference type="Proteomes" id="UP000598174"/>
    </source>
</evidence>
<dbReference type="FunFam" id="3.30.460.30:FF:000001">
    <property type="entry name" value="Glutamyl-tRNA reductase"/>
    <property type="match status" value="1"/>
</dbReference>
<feature type="active site" description="Nucleophile" evidence="8 9">
    <location>
        <position position="57"/>
    </location>
</feature>
<evidence type="ECO:0000256" key="9">
    <source>
        <dbReference type="PIRSR" id="PIRSR000445-1"/>
    </source>
</evidence>
<feature type="binding site" evidence="8 10">
    <location>
        <position position="116"/>
    </location>
    <ligand>
        <name>substrate</name>
    </ligand>
</feature>
<proteinExistence type="inferred from homology"/>
<feature type="domain" description="Glutamyl-tRNA reductase N-terminal" evidence="16">
    <location>
        <begin position="13"/>
        <end position="163"/>
    </location>
</feature>
<reference evidence="17" key="1">
    <citation type="submission" date="2021-01" db="EMBL/GenBank/DDBJ databases">
        <title>Whole genome shotgun sequence of Actinoplanes ferrugineus NBRC 15555.</title>
        <authorList>
            <person name="Komaki H."/>
            <person name="Tamura T."/>
        </authorList>
    </citation>
    <scope>NUCLEOTIDE SEQUENCE</scope>
    <source>
        <strain evidence="17">NBRC 15555</strain>
    </source>
</reference>
<feature type="binding site" evidence="8 11">
    <location>
        <begin position="196"/>
        <end position="201"/>
    </location>
    <ligand>
        <name>NADP(+)</name>
        <dbReference type="ChEBI" id="CHEBI:58349"/>
    </ligand>
</feature>
<evidence type="ECO:0000256" key="6">
    <source>
        <dbReference type="ARBA" id="ARBA00023244"/>
    </source>
</evidence>
<comment type="catalytic activity">
    <reaction evidence="7 8 13">
        <text>(S)-4-amino-5-oxopentanoate + tRNA(Glu) + NADP(+) = L-glutamyl-tRNA(Glu) + NADPH + H(+)</text>
        <dbReference type="Rhea" id="RHEA:12344"/>
        <dbReference type="Rhea" id="RHEA-COMP:9663"/>
        <dbReference type="Rhea" id="RHEA-COMP:9680"/>
        <dbReference type="ChEBI" id="CHEBI:15378"/>
        <dbReference type="ChEBI" id="CHEBI:57501"/>
        <dbReference type="ChEBI" id="CHEBI:57783"/>
        <dbReference type="ChEBI" id="CHEBI:58349"/>
        <dbReference type="ChEBI" id="CHEBI:78442"/>
        <dbReference type="ChEBI" id="CHEBI:78520"/>
        <dbReference type="EC" id="1.2.1.70"/>
    </reaction>
</comment>
<dbReference type="PIRSF" id="PIRSF000445">
    <property type="entry name" value="4pyrrol_synth_GluRdtase"/>
    <property type="match status" value="1"/>
</dbReference>
<dbReference type="EC" id="1.2.1.70" evidence="3 8"/>
<evidence type="ECO:0000256" key="10">
    <source>
        <dbReference type="PIRSR" id="PIRSR000445-2"/>
    </source>
</evidence>
<dbReference type="Proteomes" id="UP000598174">
    <property type="component" value="Unassembled WGS sequence"/>
</dbReference>
<evidence type="ECO:0000256" key="2">
    <source>
        <dbReference type="ARBA" id="ARBA00005916"/>
    </source>
</evidence>
<feature type="domain" description="Quinate/shikimate 5-dehydrogenase/glutamyl-tRNA reductase" evidence="15">
    <location>
        <begin position="181"/>
        <end position="311"/>
    </location>
</feature>
<dbReference type="EMBL" id="BOMM01000047">
    <property type="protein sequence ID" value="GIE13190.1"/>
    <property type="molecule type" value="Genomic_DNA"/>
</dbReference>
<dbReference type="SUPFAM" id="SSF69742">
    <property type="entry name" value="Glutamyl tRNA-reductase catalytic, N-terminal domain"/>
    <property type="match status" value="1"/>
</dbReference>
<evidence type="ECO:0000256" key="3">
    <source>
        <dbReference type="ARBA" id="ARBA00012970"/>
    </source>
</evidence>
<dbReference type="InterPro" id="IPR006151">
    <property type="entry name" value="Shikm_DH/Glu-tRNA_Rdtase"/>
</dbReference>
<dbReference type="PANTHER" id="PTHR43013:SF1">
    <property type="entry name" value="GLUTAMYL-TRNA REDUCTASE"/>
    <property type="match status" value="1"/>
</dbReference>
<dbReference type="CDD" id="cd05213">
    <property type="entry name" value="NAD_bind_Glutamyl_tRNA_reduct"/>
    <property type="match status" value="1"/>
</dbReference>
<dbReference type="InterPro" id="IPR018214">
    <property type="entry name" value="GluRdtase_CS"/>
</dbReference>
<keyword evidence="5 8" id="KW-0560">Oxidoreductase</keyword>
<protein>
    <recommendedName>
        <fullName evidence="3 8">Glutamyl-tRNA reductase</fullName>
        <shortName evidence="8">GluTR</shortName>
        <ecNumber evidence="3 8">1.2.1.70</ecNumber>
    </recommendedName>
</protein>
<comment type="caution">
    <text evidence="17">The sequence shown here is derived from an EMBL/GenBank/DDBJ whole genome shotgun (WGS) entry which is preliminary data.</text>
</comment>
<dbReference type="PROSITE" id="PS00747">
    <property type="entry name" value="GLUTR"/>
    <property type="match status" value="1"/>
</dbReference>
<dbReference type="InterPro" id="IPR015896">
    <property type="entry name" value="4pyrrol_synth_GluRdtase_dimer"/>
</dbReference>
<dbReference type="Pfam" id="PF00745">
    <property type="entry name" value="GlutR_dimer"/>
    <property type="match status" value="1"/>
</dbReference>
<keyword evidence="6 8" id="KW-0627">Porphyrin biosynthesis</keyword>
<dbReference type="InterPro" id="IPR036343">
    <property type="entry name" value="GluRdtase_N_sf"/>
</dbReference>
<feature type="domain" description="Tetrapyrrole biosynthesis glutamyl-tRNA reductase dimerisation" evidence="14">
    <location>
        <begin position="326"/>
        <end position="423"/>
    </location>
</feature>
<evidence type="ECO:0000259" key="16">
    <source>
        <dbReference type="Pfam" id="PF05201"/>
    </source>
</evidence>
<comment type="domain">
    <text evidence="8">Possesses an unusual extended V-shaped dimeric structure with each monomer consisting of three distinct domains arranged along a curved 'spinal' alpha-helix. The N-terminal catalytic domain specifically recognizes the glutamate moiety of the substrate. The second domain is the NADPH-binding domain, and the third C-terminal domain is responsible for dimerization.</text>
</comment>
<comment type="miscellaneous">
    <text evidence="8">During catalysis, the active site Cys acts as a nucleophile attacking the alpha-carbonyl group of tRNA-bound glutamate with the formation of a thioester intermediate between enzyme and glutamate, and the concomitant release of tRNA(Glu). The thioester intermediate is finally reduced by direct hydride transfer from NADPH, to form the product GSA.</text>
</comment>
<name>A0A919J3C3_9ACTN</name>
<feature type="binding site" evidence="8 10">
    <location>
        <position position="127"/>
    </location>
    <ligand>
        <name>substrate</name>
    </ligand>
</feature>